<keyword evidence="1" id="KW-0472">Membrane</keyword>
<feature type="transmembrane region" description="Helical" evidence="1">
    <location>
        <begin position="74"/>
        <end position="96"/>
    </location>
</feature>
<keyword evidence="1" id="KW-0812">Transmembrane</keyword>
<keyword evidence="1" id="KW-1133">Transmembrane helix</keyword>
<proteinExistence type="predicted"/>
<accession>A0ABP3TKF0</accession>
<comment type="caution">
    <text evidence="2">The sequence shown here is derived from an EMBL/GenBank/DDBJ whole genome shotgun (WGS) entry which is preliminary data.</text>
</comment>
<dbReference type="Proteomes" id="UP001501523">
    <property type="component" value="Unassembled WGS sequence"/>
</dbReference>
<feature type="transmembrane region" description="Helical" evidence="1">
    <location>
        <begin position="40"/>
        <end position="62"/>
    </location>
</feature>
<evidence type="ECO:0000256" key="1">
    <source>
        <dbReference type="SAM" id="Phobius"/>
    </source>
</evidence>
<keyword evidence="3" id="KW-1185">Reference proteome</keyword>
<evidence type="ECO:0000313" key="2">
    <source>
        <dbReference type="EMBL" id="GAA0710606.1"/>
    </source>
</evidence>
<protein>
    <submittedName>
        <fullName evidence="2">Uncharacterized protein</fullName>
    </submittedName>
</protein>
<gene>
    <name evidence="2" type="ORF">GCM10009105_11850</name>
</gene>
<dbReference type="RefSeq" id="WP_343788169.1">
    <property type="nucleotide sequence ID" value="NZ_BAAAEU010000006.1"/>
</dbReference>
<sequence>MLVAPLALPERSLSRRRGAPTRRTLLAGSRRRDEAAALSARPTVLCVWLAIGLGVLLCIPAARGDALLGATLPFWLVAAPLLDLAWVKRAGLLDTVRRRLRLTRMRRRATGAVHVSAKRKGTRH</sequence>
<evidence type="ECO:0000313" key="3">
    <source>
        <dbReference type="Proteomes" id="UP001501523"/>
    </source>
</evidence>
<reference evidence="3" key="1">
    <citation type="journal article" date="2019" name="Int. J. Syst. Evol. Microbiol.">
        <title>The Global Catalogue of Microorganisms (GCM) 10K type strain sequencing project: providing services to taxonomists for standard genome sequencing and annotation.</title>
        <authorList>
            <consortium name="The Broad Institute Genomics Platform"/>
            <consortium name="The Broad Institute Genome Sequencing Center for Infectious Disease"/>
            <person name="Wu L."/>
            <person name="Ma J."/>
        </authorList>
    </citation>
    <scope>NUCLEOTIDE SEQUENCE [LARGE SCALE GENOMIC DNA]</scope>
    <source>
        <strain evidence="3">JCM 15421</strain>
    </source>
</reference>
<dbReference type="EMBL" id="BAAAEU010000006">
    <property type="protein sequence ID" value="GAA0710606.1"/>
    <property type="molecule type" value="Genomic_DNA"/>
</dbReference>
<organism evidence="2 3">
    <name type="scientific">Dokdonella soli</name>
    <dbReference type="NCBI Taxonomy" id="529810"/>
    <lineage>
        <taxon>Bacteria</taxon>
        <taxon>Pseudomonadati</taxon>
        <taxon>Pseudomonadota</taxon>
        <taxon>Gammaproteobacteria</taxon>
        <taxon>Lysobacterales</taxon>
        <taxon>Rhodanobacteraceae</taxon>
        <taxon>Dokdonella</taxon>
    </lineage>
</organism>
<name>A0ABP3TKF0_9GAMM</name>